<dbReference type="SUPFAM" id="SSF54211">
    <property type="entry name" value="Ribosomal protein S5 domain 2-like"/>
    <property type="match status" value="1"/>
</dbReference>
<dbReference type="Pfam" id="PF00380">
    <property type="entry name" value="Ribosomal_S9"/>
    <property type="match status" value="1"/>
</dbReference>
<evidence type="ECO:0000256" key="1">
    <source>
        <dbReference type="ARBA" id="ARBA00005251"/>
    </source>
</evidence>
<keyword evidence="2" id="KW-0689">Ribosomal protein</keyword>
<evidence type="ECO:0000256" key="3">
    <source>
        <dbReference type="ARBA" id="ARBA00023274"/>
    </source>
</evidence>
<dbReference type="GO" id="GO:0006412">
    <property type="term" value="P:translation"/>
    <property type="evidence" value="ECO:0007669"/>
    <property type="project" value="InterPro"/>
</dbReference>
<name>A0A9N8KKW3_9PEZI</name>
<dbReference type="Gene3D" id="3.30.230.10">
    <property type="match status" value="1"/>
</dbReference>
<dbReference type="InterPro" id="IPR000754">
    <property type="entry name" value="Ribosomal_uS9"/>
</dbReference>
<dbReference type="GO" id="GO:0003735">
    <property type="term" value="F:structural constituent of ribosome"/>
    <property type="evidence" value="ECO:0007669"/>
    <property type="project" value="InterPro"/>
</dbReference>
<dbReference type="Proteomes" id="UP000745764">
    <property type="component" value="Unassembled WGS sequence"/>
</dbReference>
<gene>
    <name evidence="4" type="ORF">AWRI4620_LOCUS8156</name>
</gene>
<comment type="caution">
    <text evidence="4">The sequence shown here is derived from an EMBL/GenBank/DDBJ whole genome shotgun (WGS) entry which is preliminary data.</text>
</comment>
<dbReference type="GO" id="GO:0022627">
    <property type="term" value="C:cytosolic small ribosomal subunit"/>
    <property type="evidence" value="ECO:0007669"/>
    <property type="project" value="TreeGrafter"/>
</dbReference>
<reference evidence="4" key="1">
    <citation type="submission" date="2020-06" db="EMBL/GenBank/DDBJ databases">
        <authorList>
            <person name="Onetto C."/>
        </authorList>
    </citation>
    <scope>NUCLEOTIDE SEQUENCE</scope>
</reference>
<dbReference type="EMBL" id="CAINUL010000016">
    <property type="protein sequence ID" value="CAD0113901.1"/>
    <property type="molecule type" value="Genomic_DNA"/>
</dbReference>
<evidence type="ECO:0000313" key="4">
    <source>
        <dbReference type="EMBL" id="CAD0113901.1"/>
    </source>
</evidence>
<comment type="similarity">
    <text evidence="1">Belongs to the universal ribosomal protein uS9 family.</text>
</comment>
<protein>
    <recommendedName>
        <fullName evidence="6">40S ribosomal protein S16</fullName>
    </recommendedName>
</protein>
<dbReference type="PANTHER" id="PTHR21569:SF16">
    <property type="entry name" value="RIBOSOMAL PROTEIN S16"/>
    <property type="match status" value="1"/>
</dbReference>
<evidence type="ECO:0000313" key="5">
    <source>
        <dbReference type="Proteomes" id="UP000745764"/>
    </source>
</evidence>
<dbReference type="InterPro" id="IPR014721">
    <property type="entry name" value="Ribsml_uS5_D2-typ_fold_subgr"/>
</dbReference>
<evidence type="ECO:0008006" key="6">
    <source>
        <dbReference type="Google" id="ProtNLM"/>
    </source>
</evidence>
<organism evidence="4 5">
    <name type="scientific">Aureobasidium uvarum</name>
    <dbReference type="NCBI Taxonomy" id="2773716"/>
    <lineage>
        <taxon>Eukaryota</taxon>
        <taxon>Fungi</taxon>
        <taxon>Dikarya</taxon>
        <taxon>Ascomycota</taxon>
        <taxon>Pezizomycotina</taxon>
        <taxon>Dothideomycetes</taxon>
        <taxon>Dothideomycetidae</taxon>
        <taxon>Dothideales</taxon>
        <taxon>Saccotheciaceae</taxon>
        <taxon>Aureobasidium</taxon>
    </lineage>
</organism>
<dbReference type="PANTHER" id="PTHR21569">
    <property type="entry name" value="RIBOSOMAL PROTEIN S9"/>
    <property type="match status" value="1"/>
</dbReference>
<dbReference type="OrthoDB" id="426865at2759"/>
<keyword evidence="3" id="KW-0687">Ribonucleoprotein</keyword>
<sequence>MSSSQSVQCFGKKKTATAVAHCKQGQGLIKVNGQPISLVQPEILRFKVYEPVLILGLDKFGMRLPILPERQKEQRM</sequence>
<dbReference type="InterPro" id="IPR020568">
    <property type="entry name" value="Ribosomal_Su5_D2-typ_SF"/>
</dbReference>
<evidence type="ECO:0000256" key="2">
    <source>
        <dbReference type="ARBA" id="ARBA00022980"/>
    </source>
</evidence>
<dbReference type="GO" id="GO:0000462">
    <property type="term" value="P:maturation of SSU-rRNA from tricistronic rRNA transcript (SSU-rRNA, 5.8S rRNA, LSU-rRNA)"/>
    <property type="evidence" value="ECO:0007669"/>
    <property type="project" value="TreeGrafter"/>
</dbReference>
<keyword evidence="5" id="KW-1185">Reference proteome</keyword>
<accession>A0A9N8KKW3</accession>
<proteinExistence type="inferred from homology"/>
<dbReference type="GO" id="GO:0003723">
    <property type="term" value="F:RNA binding"/>
    <property type="evidence" value="ECO:0007669"/>
    <property type="project" value="TreeGrafter"/>
</dbReference>
<dbReference type="AlphaFoldDB" id="A0A9N8KKW3"/>